<proteinExistence type="predicted"/>
<reference evidence="1 2" key="1">
    <citation type="submission" date="2017-02" db="EMBL/GenBank/DDBJ databases">
        <title>Complete genome sequence of Brachyspira hampsonii genomovar I strain NSH-16 (ATCC BAA-2463).</title>
        <authorList>
            <person name="Mirajkar N.S."/>
            <person name="Gebhart C.J."/>
        </authorList>
    </citation>
    <scope>NUCLEOTIDE SEQUENCE [LARGE SCALE GENOMIC DNA]</scope>
    <source>
        <strain evidence="1 2">NSH-16</strain>
    </source>
</reference>
<evidence type="ECO:0000313" key="1">
    <source>
        <dbReference type="EMBL" id="ASJ21690.1"/>
    </source>
</evidence>
<organism evidence="1 2">
    <name type="scientific">Brachyspira hampsonii</name>
    <dbReference type="NCBI Taxonomy" id="1287055"/>
    <lineage>
        <taxon>Bacteria</taxon>
        <taxon>Pseudomonadati</taxon>
        <taxon>Spirochaetota</taxon>
        <taxon>Spirochaetia</taxon>
        <taxon>Brachyspirales</taxon>
        <taxon>Brachyspiraceae</taxon>
        <taxon>Brachyspira</taxon>
    </lineage>
</organism>
<sequence length="190" mass="22984">MRYWIFKLGSKYHKDSIIKYAHNNNYCCCQFEYRIDNSDEEKKHFQRSSSVTSNWKFLKEVKVGDIIISGRSNLKFAWGYAIKPRFENTELEKKVADCNKIIKEKYNEFRSDNYHSYVEFEDCECFYENLEDGIGEWGQRIDVDKWNYYEKGAIWYPTSSNYKYNTIYEITKEDALNIVRALKDDHNFEF</sequence>
<name>A0AAC9XKH7_9SPIR</name>
<dbReference type="AlphaFoldDB" id="A0AAC9XKH7"/>
<dbReference type="RefSeq" id="WP_069731632.1">
    <property type="nucleotide sequence ID" value="NZ_CP019914.1"/>
</dbReference>
<dbReference type="KEGG" id="bhp:BHAMNSH16_08580"/>
<evidence type="ECO:0000313" key="2">
    <source>
        <dbReference type="Proteomes" id="UP000264880"/>
    </source>
</evidence>
<protein>
    <submittedName>
        <fullName evidence="1">Uncharacterized protein</fullName>
    </submittedName>
</protein>
<dbReference type="EMBL" id="CP019914">
    <property type="protein sequence ID" value="ASJ21690.1"/>
    <property type="molecule type" value="Genomic_DNA"/>
</dbReference>
<dbReference type="Proteomes" id="UP000264880">
    <property type="component" value="Chromosome"/>
</dbReference>
<gene>
    <name evidence="1" type="ORF">BHAMNSH16_08580</name>
</gene>
<accession>A0AAC9XKH7</accession>
<keyword evidence="2" id="KW-1185">Reference proteome</keyword>